<dbReference type="PROSITE" id="PS50844">
    <property type="entry name" value="AFP_LIKE"/>
    <property type="match status" value="1"/>
</dbReference>
<name>M0CVF0_HALPD</name>
<dbReference type="InterPro" id="IPR013974">
    <property type="entry name" value="SAF"/>
</dbReference>
<dbReference type="InterPro" id="IPR051690">
    <property type="entry name" value="PseI-like"/>
</dbReference>
<dbReference type="AlphaFoldDB" id="M0CVF0"/>
<feature type="domain" description="AFP-like" evidence="1">
    <location>
        <begin position="245"/>
        <end position="303"/>
    </location>
</feature>
<comment type="caution">
    <text evidence="2">The sequence shown here is derived from an EMBL/GenBank/DDBJ whole genome shotgun (WGS) entry which is preliminary data.</text>
</comment>
<dbReference type="InterPro" id="IPR006190">
    <property type="entry name" value="SAF_AFP_Neu5Ac"/>
</dbReference>
<dbReference type="SUPFAM" id="SSF51658">
    <property type="entry name" value="Xylose isomerase-like"/>
    <property type="match status" value="1"/>
</dbReference>
<dbReference type="EMBL" id="AOIV01000044">
    <property type="protein sequence ID" value="ELZ26392.1"/>
    <property type="molecule type" value="Genomic_DNA"/>
</dbReference>
<dbReference type="GO" id="GO:0016051">
    <property type="term" value="P:carbohydrate biosynthetic process"/>
    <property type="evidence" value="ECO:0007669"/>
    <property type="project" value="InterPro"/>
</dbReference>
<dbReference type="InterPro" id="IPR057736">
    <property type="entry name" value="SAF_PseI/NeuA/NeuB"/>
</dbReference>
<dbReference type="InParanoid" id="M0CVF0"/>
<reference evidence="2 3" key="1">
    <citation type="journal article" date="2014" name="PLoS Genet.">
        <title>Phylogenetically driven sequencing of extremely halophilic archaea reveals strategies for static and dynamic osmo-response.</title>
        <authorList>
            <person name="Becker E.A."/>
            <person name="Seitzer P.M."/>
            <person name="Tritt A."/>
            <person name="Larsen D."/>
            <person name="Krusor M."/>
            <person name="Yao A.I."/>
            <person name="Wu D."/>
            <person name="Madern D."/>
            <person name="Eisen J.A."/>
            <person name="Darling A.E."/>
            <person name="Facciotti M.T."/>
        </authorList>
    </citation>
    <scope>NUCLEOTIDE SEQUENCE [LARGE SCALE GENOMIC DNA]</scope>
    <source>
        <strain evidence="2 3">JCM 14848</strain>
    </source>
</reference>
<dbReference type="Proteomes" id="UP000011513">
    <property type="component" value="Unassembled WGS sequence"/>
</dbReference>
<proteinExistence type="predicted"/>
<dbReference type="SUPFAM" id="SSF51269">
    <property type="entry name" value="AFP III-like domain"/>
    <property type="match status" value="1"/>
</dbReference>
<dbReference type="PATRIC" id="fig|1227487.5.peg.3901"/>
<dbReference type="Pfam" id="PF08666">
    <property type="entry name" value="SAF"/>
    <property type="match status" value="1"/>
</dbReference>
<dbReference type="InterPro" id="IPR013132">
    <property type="entry name" value="PseI/NeuA/B-like_N"/>
</dbReference>
<dbReference type="Gene3D" id="3.20.20.150">
    <property type="entry name" value="Divalent-metal-dependent TIM barrel enzymes"/>
    <property type="match status" value="1"/>
</dbReference>
<evidence type="ECO:0000313" key="3">
    <source>
        <dbReference type="Proteomes" id="UP000011513"/>
    </source>
</evidence>
<dbReference type="GO" id="GO:0047444">
    <property type="term" value="F:N-acylneuraminate-9-phosphate synthase activity"/>
    <property type="evidence" value="ECO:0007669"/>
    <property type="project" value="TreeGrafter"/>
</dbReference>
<keyword evidence="3" id="KW-1185">Reference proteome</keyword>
<dbReference type="Pfam" id="PF01261">
    <property type="entry name" value="AP_endonuc_2"/>
    <property type="match status" value="1"/>
</dbReference>
<dbReference type="InterPro" id="IPR013022">
    <property type="entry name" value="Xyl_isomerase-like_TIM-brl"/>
</dbReference>
<dbReference type="PANTHER" id="PTHR42966:SF3">
    <property type="entry name" value="BLR5971 PROTEIN"/>
    <property type="match status" value="1"/>
</dbReference>
<dbReference type="Pfam" id="PF03102">
    <property type="entry name" value="NeuB"/>
    <property type="match status" value="1"/>
</dbReference>
<dbReference type="SMART" id="SM00858">
    <property type="entry name" value="SAF"/>
    <property type="match status" value="1"/>
</dbReference>
<evidence type="ECO:0000313" key="2">
    <source>
        <dbReference type="EMBL" id="ELZ26392.1"/>
    </source>
</evidence>
<dbReference type="eggNOG" id="arCOG01050">
    <property type="taxonomic scope" value="Archaea"/>
</dbReference>
<protein>
    <submittedName>
        <fullName evidence="2">N-acetylneuraminate synthase</fullName>
    </submittedName>
</protein>
<dbReference type="FunCoup" id="M0CVF0">
    <property type="interactions" value="96"/>
</dbReference>
<dbReference type="InterPro" id="IPR036237">
    <property type="entry name" value="Xyl_isomerase-like_sf"/>
</dbReference>
<dbReference type="eggNOG" id="arCOG01895">
    <property type="taxonomic scope" value="Archaea"/>
</dbReference>
<dbReference type="Gene3D" id="3.90.1210.10">
    <property type="entry name" value="Antifreeze-like/N-acetylneuraminic acid synthase C-terminal domain"/>
    <property type="match status" value="1"/>
</dbReference>
<dbReference type="PANTHER" id="PTHR42966">
    <property type="entry name" value="N-ACETYLNEURAMINATE SYNTHASE"/>
    <property type="match status" value="1"/>
</dbReference>
<sequence>MDAVKFQKRKLDRTYVGDVYNDPSVAEMGVEYTLSNLKDIALRDEEFRSLAEYCEDMDIEFLCSPWDAESVDFLESIDIPFYKIGSPDMTNFVLLEKVIKTGKPIVVSTGMASEEEIERTVMFLEENGAEFGLLHCRSTYPAPFHNLNLSFMERLSEEYDVPVGYSGHERGIAVSAAAAAKGATIIERHFTMDRTMEGPDHAASLEPTGLKKLIRDIRNIEESYGSPTRYLTRGEYNNRVALGKSLVAERDIQAGTEIARDDLTAKSPAKGISPQFLYDVIGNTASRDIRNDTTLTWEDIREPESREFDTDLYNWGVVVRFSDIIEHDWGNPDVYEFRVNGADISADIDEVLNGRTFDKRLGVHAPEQKGHDLVDLSSTNETVRREGVEIIQDVIDLVRETVSPHFETDHEPQIVIHPGGITSNHMELESVPAMNEALKKSMNELDDEGVECLVENMPPLPWIYGGQQYHNNFMRADEIAEYCEETGQKICYDTSHAKLWCNYADVDLVEHAKKLRPYIEYLHVADAAGVDGEGLQIDEGEIDFERLAPVFEDYDGPVITEIWRGHERRGEGFKKAAERLGAYL</sequence>
<evidence type="ECO:0000259" key="1">
    <source>
        <dbReference type="PROSITE" id="PS50844"/>
    </source>
</evidence>
<gene>
    <name evidence="2" type="ORF">C474_19629</name>
</gene>
<dbReference type="Gene3D" id="3.20.20.70">
    <property type="entry name" value="Aldolase class I"/>
    <property type="match status" value="1"/>
</dbReference>
<dbReference type="SUPFAM" id="SSF51569">
    <property type="entry name" value="Aldolase"/>
    <property type="match status" value="1"/>
</dbReference>
<dbReference type="CDD" id="cd11615">
    <property type="entry name" value="SAF_NeuB_like"/>
    <property type="match status" value="1"/>
</dbReference>
<organism evidence="2 3">
    <name type="scientific">Halogeometricum pallidum JCM 14848</name>
    <dbReference type="NCBI Taxonomy" id="1227487"/>
    <lineage>
        <taxon>Archaea</taxon>
        <taxon>Methanobacteriati</taxon>
        <taxon>Methanobacteriota</taxon>
        <taxon>Stenosarchaea group</taxon>
        <taxon>Halobacteria</taxon>
        <taxon>Halobacteriales</taxon>
        <taxon>Haloferacaceae</taxon>
        <taxon>Halogeometricum</taxon>
    </lineage>
</organism>
<dbReference type="InterPro" id="IPR013785">
    <property type="entry name" value="Aldolase_TIM"/>
</dbReference>
<dbReference type="InterPro" id="IPR036732">
    <property type="entry name" value="AFP_Neu5c_C_sf"/>
</dbReference>
<accession>M0CVF0</accession>